<accession>A0A5N5TEM3</accession>
<sequence length="504" mass="55915">MGLRFFEVLVELNIDPVPLRIYDVSSKCVVDSLLQQINQLTDVEKCYLYFKPLNPLGSRSEIQLTITWMKTHLGIDLEVSLPKEEVYNEYKLYCANNDFKPLSTADFGKVMKQVFPSVRARRLGQRGMSKYCHSGLRKNYVLDVPSLPDLSDTSSNSGNSSCNKSLFGLDSTTDENQKAILYVVMEWAEKHFKMKFDTFKDLAIFLLENNCVDNRSVSAFTLLSLDHSTGTNTVGKHRETQFQLQKKLQEREQKRKLQEQQPGMSRSCLERSKARRRSGASRNSSGGSNSSGSSEIRSLSSGVTVGGTSKNTLIDNHEPKNLIRGTGKQDSDVPDICLKKENAKEGKSLTLDPVIAPPSLTTGYSIKQEDNTPSPRHPLPSIVIGGKDKVNSVENTISHVVKSPQKFIRGNSCGEEVATISNSSSFVTATKGTANSNSSYFMISNPQTTTTTSSKNRYKPIQPKVGQCENNNSSSNNNNNNNNINIINNNSNNNNNNNNVNNII</sequence>
<dbReference type="Proteomes" id="UP000326759">
    <property type="component" value="Unassembled WGS sequence"/>
</dbReference>
<feature type="compositionally biased region" description="Basic and acidic residues" evidence="2">
    <location>
        <begin position="249"/>
        <end position="258"/>
    </location>
</feature>
<reference evidence="4 5" key="1">
    <citation type="journal article" date="2019" name="PLoS Biol.">
        <title>Sex chromosomes control vertical transmission of feminizing Wolbachia symbionts in an isopod.</title>
        <authorList>
            <person name="Becking T."/>
            <person name="Chebbi M.A."/>
            <person name="Giraud I."/>
            <person name="Moumen B."/>
            <person name="Laverre T."/>
            <person name="Caubet Y."/>
            <person name="Peccoud J."/>
            <person name="Gilbert C."/>
            <person name="Cordaux R."/>
        </authorList>
    </citation>
    <scope>NUCLEOTIDE SEQUENCE [LARGE SCALE GENOMIC DNA]</scope>
    <source>
        <strain evidence="4">ANa2</strain>
        <tissue evidence="4">Whole body excluding digestive tract and cuticle</tissue>
    </source>
</reference>
<dbReference type="InterPro" id="IPR036388">
    <property type="entry name" value="WH-like_DNA-bd_sf"/>
</dbReference>
<dbReference type="PANTHER" id="PTHR12619:SF21">
    <property type="entry name" value="RFX-TYPE WINGED-HELIX DOMAIN-CONTAINING PROTEIN"/>
    <property type="match status" value="1"/>
</dbReference>
<dbReference type="PANTHER" id="PTHR12619">
    <property type="entry name" value="RFX TRANSCRIPTION FACTOR FAMILY"/>
    <property type="match status" value="1"/>
</dbReference>
<dbReference type="InterPro" id="IPR036390">
    <property type="entry name" value="WH_DNA-bd_sf"/>
</dbReference>
<dbReference type="SUPFAM" id="SSF46785">
    <property type="entry name" value="Winged helix' DNA-binding domain"/>
    <property type="match status" value="1"/>
</dbReference>
<keyword evidence="5" id="KW-1185">Reference proteome</keyword>
<evidence type="ECO:0000313" key="5">
    <source>
        <dbReference type="Proteomes" id="UP000326759"/>
    </source>
</evidence>
<feature type="non-terminal residue" evidence="4">
    <location>
        <position position="504"/>
    </location>
</feature>
<feature type="compositionally biased region" description="Low complexity" evidence="2">
    <location>
        <begin position="280"/>
        <end position="309"/>
    </location>
</feature>
<dbReference type="PROSITE" id="PS51526">
    <property type="entry name" value="RFX_DBD"/>
    <property type="match status" value="1"/>
</dbReference>
<organism evidence="4 5">
    <name type="scientific">Armadillidium nasatum</name>
    <dbReference type="NCBI Taxonomy" id="96803"/>
    <lineage>
        <taxon>Eukaryota</taxon>
        <taxon>Metazoa</taxon>
        <taxon>Ecdysozoa</taxon>
        <taxon>Arthropoda</taxon>
        <taxon>Crustacea</taxon>
        <taxon>Multicrustacea</taxon>
        <taxon>Malacostraca</taxon>
        <taxon>Eumalacostraca</taxon>
        <taxon>Peracarida</taxon>
        <taxon>Isopoda</taxon>
        <taxon>Oniscidea</taxon>
        <taxon>Crinocheta</taxon>
        <taxon>Armadillidiidae</taxon>
        <taxon>Armadillidium</taxon>
    </lineage>
</organism>
<dbReference type="InterPro" id="IPR003150">
    <property type="entry name" value="DNA-bd_RFX"/>
</dbReference>
<dbReference type="Gene3D" id="1.10.10.10">
    <property type="entry name" value="Winged helix-like DNA-binding domain superfamily/Winged helix DNA-binding domain"/>
    <property type="match status" value="1"/>
</dbReference>
<feature type="region of interest" description="Disordered" evidence="2">
    <location>
        <begin position="249"/>
        <end position="331"/>
    </location>
</feature>
<evidence type="ECO:0000256" key="1">
    <source>
        <dbReference type="ARBA" id="ARBA00023125"/>
    </source>
</evidence>
<dbReference type="AlphaFoldDB" id="A0A5N5TEM3"/>
<protein>
    <submittedName>
        <fullName evidence="4">DNA-binding protein RFX7</fullName>
    </submittedName>
</protein>
<feature type="region of interest" description="Disordered" evidence="2">
    <location>
        <begin position="465"/>
        <end position="504"/>
    </location>
</feature>
<keyword evidence="1 4" id="KW-0238">DNA-binding</keyword>
<feature type="compositionally biased region" description="Low complexity" evidence="2">
    <location>
        <begin position="470"/>
        <end position="504"/>
    </location>
</feature>
<dbReference type="InterPro" id="IPR039779">
    <property type="entry name" value="RFX-like"/>
</dbReference>
<comment type="caution">
    <text evidence="4">The sequence shown here is derived from an EMBL/GenBank/DDBJ whole genome shotgun (WGS) entry which is preliminary data.</text>
</comment>
<evidence type="ECO:0000259" key="3">
    <source>
        <dbReference type="PROSITE" id="PS51526"/>
    </source>
</evidence>
<feature type="domain" description="RFX-type winged-helix" evidence="3">
    <location>
        <begin position="65"/>
        <end position="140"/>
    </location>
</feature>
<name>A0A5N5TEM3_9CRUS</name>
<feature type="compositionally biased region" description="Basic and acidic residues" evidence="2">
    <location>
        <begin position="315"/>
        <end position="331"/>
    </location>
</feature>
<evidence type="ECO:0000313" key="4">
    <source>
        <dbReference type="EMBL" id="KAB7504528.1"/>
    </source>
</evidence>
<dbReference type="EMBL" id="SEYY01002932">
    <property type="protein sequence ID" value="KAB7504528.1"/>
    <property type="molecule type" value="Genomic_DNA"/>
</dbReference>
<dbReference type="OrthoDB" id="10069709at2759"/>
<evidence type="ECO:0000256" key="2">
    <source>
        <dbReference type="SAM" id="MobiDB-lite"/>
    </source>
</evidence>
<gene>
    <name evidence="4" type="primary">RFX7</name>
    <name evidence="4" type="ORF">Anas_02795</name>
</gene>
<dbReference type="GO" id="GO:0000978">
    <property type="term" value="F:RNA polymerase II cis-regulatory region sequence-specific DNA binding"/>
    <property type="evidence" value="ECO:0007669"/>
    <property type="project" value="TreeGrafter"/>
</dbReference>
<proteinExistence type="predicted"/>
<dbReference type="GO" id="GO:0000981">
    <property type="term" value="F:DNA-binding transcription factor activity, RNA polymerase II-specific"/>
    <property type="evidence" value="ECO:0007669"/>
    <property type="project" value="TreeGrafter"/>
</dbReference>
<dbReference type="FunFam" id="1.10.10.10:FF:000422">
    <property type="entry name" value="DNA-binding protein RFX7"/>
    <property type="match status" value="1"/>
</dbReference>
<dbReference type="Pfam" id="PF02257">
    <property type="entry name" value="RFX_DNA_binding"/>
    <property type="match status" value="1"/>
</dbReference>